<dbReference type="EMBL" id="JAUEPS010000118">
    <property type="protein sequence ID" value="KAK0436969.1"/>
    <property type="molecule type" value="Genomic_DNA"/>
</dbReference>
<gene>
    <name evidence="2" type="ORF">EV420DRAFT_1487295</name>
</gene>
<dbReference type="AlphaFoldDB" id="A0AA39MKF7"/>
<sequence>MPKGPEMDFAVSFLIHCCDNTLKGPILRGVYGDLKRPGSPQSIAKDRAKGQDISLQQKNQEQEIKKPALKQSSLDSFTKRKRLHMTGTATSASAGRGEDENGRVSDSLKSAKIVRLRYNTPIFRGTFSVSKQKNIWPDPRVVPELEYSDGPEAFLNSDTNPFLSPLYLPYSLTGTISDDAEVLLHAYHAWLRAVVKFCGNHWLSVEPTWTVIKWDHSAFDTFGMSSTLDANLRGRTVLCEATYTFLFSSHLKNKCRLKKALSYDHVGICATLQEQINYKNELVAADHAFDIWNEGQGAKFDVFHPRLLQHAQLPGHLCHLIEFDLVNIGEEYQDPMGAVTCFLVLFWTKHHGKNSAQLTSMRIKSVVIKHSKSDWVVGLLNFCGVSLVQTLGNGRYIYYVKYLGHGDLNPAPHYFKLLQDMKYKLMGHICKVVNQVKKDGTWETGYW</sequence>
<feature type="region of interest" description="Disordered" evidence="1">
    <location>
        <begin position="59"/>
        <end position="104"/>
    </location>
</feature>
<evidence type="ECO:0000313" key="3">
    <source>
        <dbReference type="Proteomes" id="UP001175211"/>
    </source>
</evidence>
<comment type="caution">
    <text evidence="2">The sequence shown here is derived from an EMBL/GenBank/DDBJ whole genome shotgun (WGS) entry which is preliminary data.</text>
</comment>
<evidence type="ECO:0000256" key="1">
    <source>
        <dbReference type="SAM" id="MobiDB-lite"/>
    </source>
</evidence>
<name>A0AA39MKF7_ARMTA</name>
<dbReference type="GeneID" id="85354052"/>
<organism evidence="2 3">
    <name type="scientific">Armillaria tabescens</name>
    <name type="common">Ringless honey mushroom</name>
    <name type="synonym">Agaricus tabescens</name>
    <dbReference type="NCBI Taxonomy" id="1929756"/>
    <lineage>
        <taxon>Eukaryota</taxon>
        <taxon>Fungi</taxon>
        <taxon>Dikarya</taxon>
        <taxon>Basidiomycota</taxon>
        <taxon>Agaricomycotina</taxon>
        <taxon>Agaricomycetes</taxon>
        <taxon>Agaricomycetidae</taxon>
        <taxon>Agaricales</taxon>
        <taxon>Marasmiineae</taxon>
        <taxon>Physalacriaceae</taxon>
        <taxon>Desarmillaria</taxon>
    </lineage>
</organism>
<dbReference type="Proteomes" id="UP001175211">
    <property type="component" value="Unassembled WGS sequence"/>
</dbReference>
<accession>A0AA39MKF7</accession>
<dbReference type="RefSeq" id="XP_060322422.1">
    <property type="nucleotide sequence ID" value="XM_060470504.1"/>
</dbReference>
<reference evidence="2" key="1">
    <citation type="submission" date="2023-06" db="EMBL/GenBank/DDBJ databases">
        <authorList>
            <consortium name="Lawrence Berkeley National Laboratory"/>
            <person name="Ahrendt S."/>
            <person name="Sahu N."/>
            <person name="Indic B."/>
            <person name="Wong-Bajracharya J."/>
            <person name="Merenyi Z."/>
            <person name="Ke H.-M."/>
            <person name="Monk M."/>
            <person name="Kocsube S."/>
            <person name="Drula E."/>
            <person name="Lipzen A."/>
            <person name="Balint B."/>
            <person name="Henrissat B."/>
            <person name="Andreopoulos B."/>
            <person name="Martin F.M."/>
            <person name="Harder C.B."/>
            <person name="Rigling D."/>
            <person name="Ford K.L."/>
            <person name="Foster G.D."/>
            <person name="Pangilinan J."/>
            <person name="Papanicolaou A."/>
            <person name="Barry K."/>
            <person name="LaButti K."/>
            <person name="Viragh M."/>
            <person name="Koriabine M."/>
            <person name="Yan M."/>
            <person name="Riley R."/>
            <person name="Champramary S."/>
            <person name="Plett K.L."/>
            <person name="Tsai I.J."/>
            <person name="Slot J."/>
            <person name="Sipos G."/>
            <person name="Plett J."/>
            <person name="Nagy L.G."/>
            <person name="Grigoriev I.V."/>
        </authorList>
    </citation>
    <scope>NUCLEOTIDE SEQUENCE</scope>
    <source>
        <strain evidence="2">CCBAS 213</strain>
    </source>
</reference>
<keyword evidence="3" id="KW-1185">Reference proteome</keyword>
<protein>
    <submittedName>
        <fullName evidence="2">Uncharacterized protein</fullName>
    </submittedName>
</protein>
<proteinExistence type="predicted"/>
<evidence type="ECO:0000313" key="2">
    <source>
        <dbReference type="EMBL" id="KAK0436969.1"/>
    </source>
</evidence>